<dbReference type="RefSeq" id="WP_269883406.1">
    <property type="nucleotide sequence ID" value="NZ_JAQAGZ010000014.1"/>
</dbReference>
<sequence length="94" mass="11144">MQEGYEAFQEMVHRICYAFYRYEIQSGLSLMEPMTKQFTELLENHDYSEKQLQDMNKLLELILLAVEKKDFLIAADLLKHELCVRIMHPSSFPA</sequence>
<proteinExistence type="predicted"/>
<evidence type="ECO:0000313" key="1">
    <source>
        <dbReference type="EMBL" id="MCZ8514878.1"/>
    </source>
</evidence>
<name>A0ABT4QDC6_9BACL</name>
<reference evidence="1 2" key="1">
    <citation type="submission" date="2022-12" db="EMBL/GenBank/DDBJ databases">
        <title>Draft genome sequence of Paenibacillus sp. dW9.</title>
        <authorList>
            <person name="Choi E.-W."/>
            <person name="Kim D.-U."/>
        </authorList>
    </citation>
    <scope>NUCLEOTIDE SEQUENCE [LARGE SCALE GENOMIC DNA]</scope>
    <source>
        <strain evidence="2">dW9</strain>
    </source>
</reference>
<gene>
    <name evidence="1" type="ORF">O9H85_21135</name>
</gene>
<comment type="caution">
    <text evidence="1">The sequence shown here is derived from an EMBL/GenBank/DDBJ whole genome shotgun (WGS) entry which is preliminary data.</text>
</comment>
<organism evidence="1 2">
    <name type="scientific">Paenibacillus gyeongsangnamensis</name>
    <dbReference type="NCBI Taxonomy" id="3388067"/>
    <lineage>
        <taxon>Bacteria</taxon>
        <taxon>Bacillati</taxon>
        <taxon>Bacillota</taxon>
        <taxon>Bacilli</taxon>
        <taxon>Bacillales</taxon>
        <taxon>Paenibacillaceae</taxon>
        <taxon>Paenibacillus</taxon>
    </lineage>
</organism>
<protein>
    <submittedName>
        <fullName evidence="1">Uncharacterized protein</fullName>
    </submittedName>
</protein>
<evidence type="ECO:0000313" key="2">
    <source>
        <dbReference type="Proteomes" id="UP001527882"/>
    </source>
</evidence>
<keyword evidence="2" id="KW-1185">Reference proteome</keyword>
<dbReference type="Proteomes" id="UP001527882">
    <property type="component" value="Unassembled WGS sequence"/>
</dbReference>
<accession>A0ABT4QDC6</accession>
<dbReference type="EMBL" id="JAQAGZ010000014">
    <property type="protein sequence ID" value="MCZ8514878.1"/>
    <property type="molecule type" value="Genomic_DNA"/>
</dbReference>